<accession>A0A8H6YBC2</accession>
<keyword evidence="3" id="KW-1185">Reference proteome</keyword>
<dbReference type="Proteomes" id="UP000620124">
    <property type="component" value="Unassembled WGS sequence"/>
</dbReference>
<name>A0A8H6YBC2_9AGAR</name>
<reference evidence="2" key="1">
    <citation type="submission" date="2020-05" db="EMBL/GenBank/DDBJ databases">
        <title>Mycena genomes resolve the evolution of fungal bioluminescence.</title>
        <authorList>
            <person name="Tsai I.J."/>
        </authorList>
    </citation>
    <scope>NUCLEOTIDE SEQUENCE</scope>
    <source>
        <strain evidence="2">CCC161011</strain>
    </source>
</reference>
<sequence length="205" mass="23283">MTSPFASRLRTNYCPRDEELAQIKALLSEPCQRLKHLDDEIAVLQKALDKLSEERNALSAYVKAHEALMSPIRRLPLDILEHIFVACLPTHRNCVMSAKEAPVILGRICSSWRNISLRTPRLWCRLHIVEPPPPESSNSLTASSRRLLQLEAKVTQRLQRLEVANTWLRRSGQCPLSISLESNPDPRISPLLPALRFPPRSRTSS</sequence>
<comment type="caution">
    <text evidence="2">The sequence shown here is derived from an EMBL/GenBank/DDBJ whole genome shotgun (WGS) entry which is preliminary data.</text>
</comment>
<protein>
    <recommendedName>
        <fullName evidence="4">F-box domain-containing protein</fullName>
    </recommendedName>
</protein>
<gene>
    <name evidence="2" type="ORF">MVEN_00836600</name>
</gene>
<dbReference type="EMBL" id="JACAZI010000006">
    <property type="protein sequence ID" value="KAF7357903.1"/>
    <property type="molecule type" value="Genomic_DNA"/>
</dbReference>
<feature type="coiled-coil region" evidence="1">
    <location>
        <begin position="34"/>
        <end position="61"/>
    </location>
</feature>
<evidence type="ECO:0008006" key="4">
    <source>
        <dbReference type="Google" id="ProtNLM"/>
    </source>
</evidence>
<evidence type="ECO:0000313" key="3">
    <source>
        <dbReference type="Proteomes" id="UP000620124"/>
    </source>
</evidence>
<keyword evidence="1" id="KW-0175">Coiled coil</keyword>
<evidence type="ECO:0000313" key="2">
    <source>
        <dbReference type="EMBL" id="KAF7357903.1"/>
    </source>
</evidence>
<dbReference type="AlphaFoldDB" id="A0A8H6YBC2"/>
<dbReference type="OrthoDB" id="3365698at2759"/>
<organism evidence="2 3">
    <name type="scientific">Mycena venus</name>
    <dbReference type="NCBI Taxonomy" id="2733690"/>
    <lineage>
        <taxon>Eukaryota</taxon>
        <taxon>Fungi</taxon>
        <taxon>Dikarya</taxon>
        <taxon>Basidiomycota</taxon>
        <taxon>Agaricomycotina</taxon>
        <taxon>Agaricomycetes</taxon>
        <taxon>Agaricomycetidae</taxon>
        <taxon>Agaricales</taxon>
        <taxon>Marasmiineae</taxon>
        <taxon>Mycenaceae</taxon>
        <taxon>Mycena</taxon>
    </lineage>
</organism>
<proteinExistence type="predicted"/>
<evidence type="ECO:0000256" key="1">
    <source>
        <dbReference type="SAM" id="Coils"/>
    </source>
</evidence>